<sequence>MVKLPKFVSKLFWGDDLNSLSYTKHKKYISQTIMQKGNLKATSWLLKKQSKKDLKKNITSKMDKKSKNFWNLYLS</sequence>
<dbReference type="EMBL" id="MFAQ01000007">
    <property type="protein sequence ID" value="OGD83856.1"/>
    <property type="molecule type" value="Genomic_DNA"/>
</dbReference>
<dbReference type="AlphaFoldDB" id="A0A1F5FW58"/>
<dbReference type="Gene3D" id="1.20.58.2230">
    <property type="entry name" value="Retrograde transport protein Dsl1, N-terminal domain"/>
    <property type="match status" value="1"/>
</dbReference>
<dbReference type="Proteomes" id="UP000179237">
    <property type="component" value="Unassembled WGS sequence"/>
</dbReference>
<evidence type="ECO:0000313" key="3">
    <source>
        <dbReference type="Proteomes" id="UP000179237"/>
    </source>
</evidence>
<feature type="domain" description="DUF6922" evidence="1">
    <location>
        <begin position="9"/>
        <end position="53"/>
    </location>
</feature>
<dbReference type="InterPro" id="IPR038442">
    <property type="entry name" value="Dsl1_N_sf"/>
</dbReference>
<gene>
    <name evidence="2" type="ORF">A2572_02715</name>
</gene>
<proteinExistence type="predicted"/>
<name>A0A1F5FW58_9BACT</name>
<evidence type="ECO:0000259" key="1">
    <source>
        <dbReference type="Pfam" id="PF21956"/>
    </source>
</evidence>
<protein>
    <recommendedName>
        <fullName evidence="1">DUF6922 domain-containing protein</fullName>
    </recommendedName>
</protein>
<reference evidence="2 3" key="1">
    <citation type="journal article" date="2016" name="Nat. Commun.">
        <title>Thousands of microbial genomes shed light on interconnected biogeochemical processes in an aquifer system.</title>
        <authorList>
            <person name="Anantharaman K."/>
            <person name="Brown C.T."/>
            <person name="Hug L.A."/>
            <person name="Sharon I."/>
            <person name="Castelle C.J."/>
            <person name="Probst A.J."/>
            <person name="Thomas B.C."/>
            <person name="Singh A."/>
            <person name="Wilkins M.J."/>
            <person name="Karaoz U."/>
            <person name="Brodie E.L."/>
            <person name="Williams K.H."/>
            <person name="Hubbard S.S."/>
            <person name="Banfield J.F."/>
        </authorList>
    </citation>
    <scope>NUCLEOTIDE SEQUENCE [LARGE SCALE GENOMIC DNA]</scope>
</reference>
<dbReference type="Pfam" id="PF21956">
    <property type="entry name" value="DUF6922"/>
    <property type="match status" value="1"/>
</dbReference>
<organism evidence="2 3">
    <name type="scientific">Candidatus Collierbacteria bacterium RIFOXYD1_FULL_40_9</name>
    <dbReference type="NCBI Taxonomy" id="1817731"/>
    <lineage>
        <taxon>Bacteria</taxon>
        <taxon>Candidatus Collieribacteriota</taxon>
    </lineage>
</organism>
<dbReference type="InterPro" id="IPR053830">
    <property type="entry name" value="DUF6922"/>
</dbReference>
<accession>A0A1F5FW58</accession>
<comment type="caution">
    <text evidence="2">The sequence shown here is derived from an EMBL/GenBank/DDBJ whole genome shotgun (WGS) entry which is preliminary data.</text>
</comment>
<evidence type="ECO:0000313" key="2">
    <source>
        <dbReference type="EMBL" id="OGD83856.1"/>
    </source>
</evidence>